<feature type="region of interest" description="Disordered" evidence="1">
    <location>
        <begin position="68"/>
        <end position="103"/>
    </location>
</feature>
<evidence type="ECO:0000313" key="3">
    <source>
        <dbReference type="Proteomes" id="UP000233551"/>
    </source>
</evidence>
<protein>
    <submittedName>
        <fullName evidence="2">Uncharacterized protein</fullName>
    </submittedName>
</protein>
<dbReference type="Proteomes" id="UP000233551">
    <property type="component" value="Unassembled WGS sequence"/>
</dbReference>
<reference evidence="2 3" key="1">
    <citation type="submission" date="2017-11" db="EMBL/GenBank/DDBJ databases">
        <title>De-novo sequencing of pomegranate (Punica granatum L.) genome.</title>
        <authorList>
            <person name="Akparov Z."/>
            <person name="Amiraslanov A."/>
            <person name="Hajiyeva S."/>
            <person name="Abbasov M."/>
            <person name="Kaur K."/>
            <person name="Hamwieh A."/>
            <person name="Solovyev V."/>
            <person name="Salamov A."/>
            <person name="Braich B."/>
            <person name="Kosarev P."/>
            <person name="Mahmoud A."/>
            <person name="Hajiyev E."/>
            <person name="Babayeva S."/>
            <person name="Izzatullayeva V."/>
            <person name="Mammadov A."/>
            <person name="Mammadov A."/>
            <person name="Sharifova S."/>
            <person name="Ojaghi J."/>
            <person name="Eynullazada K."/>
            <person name="Bayramov B."/>
            <person name="Abdulazimova A."/>
            <person name="Shahmuradov I."/>
        </authorList>
    </citation>
    <scope>NUCLEOTIDE SEQUENCE [LARGE SCALE GENOMIC DNA]</scope>
    <source>
        <strain evidence="3">cv. AG2017</strain>
        <tissue evidence="2">Leaf</tissue>
    </source>
</reference>
<evidence type="ECO:0000313" key="2">
    <source>
        <dbReference type="EMBL" id="PKI51787.1"/>
    </source>
</evidence>
<accession>A0A2I0J6D7</accession>
<name>A0A2I0J6D7_PUNGR</name>
<organism evidence="2 3">
    <name type="scientific">Punica granatum</name>
    <name type="common">Pomegranate</name>
    <dbReference type="NCBI Taxonomy" id="22663"/>
    <lineage>
        <taxon>Eukaryota</taxon>
        <taxon>Viridiplantae</taxon>
        <taxon>Streptophyta</taxon>
        <taxon>Embryophyta</taxon>
        <taxon>Tracheophyta</taxon>
        <taxon>Spermatophyta</taxon>
        <taxon>Magnoliopsida</taxon>
        <taxon>eudicotyledons</taxon>
        <taxon>Gunneridae</taxon>
        <taxon>Pentapetalae</taxon>
        <taxon>rosids</taxon>
        <taxon>malvids</taxon>
        <taxon>Myrtales</taxon>
        <taxon>Lythraceae</taxon>
        <taxon>Punica</taxon>
    </lineage>
</organism>
<keyword evidence="3" id="KW-1185">Reference proteome</keyword>
<comment type="caution">
    <text evidence="2">The sequence shown here is derived from an EMBL/GenBank/DDBJ whole genome shotgun (WGS) entry which is preliminary data.</text>
</comment>
<proteinExistence type="predicted"/>
<dbReference type="AlphaFoldDB" id="A0A2I0J6D7"/>
<feature type="compositionally biased region" description="Basic and acidic residues" evidence="1">
    <location>
        <begin position="82"/>
        <end position="91"/>
    </location>
</feature>
<sequence length="103" mass="11277">MGGILGYGWTPSVEAKDVLLCSLEISLLLSRALEEIRSLGDHSLPHGHDLIDGLPTIYERLVLPPIERPNDLSHRGHLKPAPSDHLEDEAGKSGVNETPRVKE</sequence>
<evidence type="ECO:0000256" key="1">
    <source>
        <dbReference type="SAM" id="MobiDB-lite"/>
    </source>
</evidence>
<dbReference type="EMBL" id="PGOL01001992">
    <property type="protein sequence ID" value="PKI51787.1"/>
    <property type="molecule type" value="Genomic_DNA"/>
</dbReference>
<gene>
    <name evidence="2" type="ORF">CRG98_027835</name>
</gene>